<proteinExistence type="predicted"/>
<dbReference type="PROSITE" id="PS51007">
    <property type="entry name" value="CYTC"/>
    <property type="match status" value="1"/>
</dbReference>
<dbReference type="InterPro" id="IPR051459">
    <property type="entry name" value="Cytochrome_c-type_DH"/>
</dbReference>
<sequence>MPDGQGTPLAGEKIYQEKCSNCHGPTADGVSGIYPALRGGIGSLTSRKPLRTIGSFWPYPESVLDYVRRAMPLDSPQSLSNDDLYAVVSYLFYINHIVSKDFVLDSKTIAGIEMPNRKGFIETGEGRERPTVAGTAGENRLMDCRSKAGGRK</sequence>
<keyword evidence="3 4" id="KW-0408">Iron</keyword>
<dbReference type="Pfam" id="PF13442">
    <property type="entry name" value="Cytochrome_CBB3"/>
    <property type="match status" value="1"/>
</dbReference>
<dbReference type="GO" id="GO:0046872">
    <property type="term" value="F:metal ion binding"/>
    <property type="evidence" value="ECO:0007669"/>
    <property type="project" value="UniProtKB-KW"/>
</dbReference>
<dbReference type="InterPro" id="IPR009056">
    <property type="entry name" value="Cyt_c-like_dom"/>
</dbReference>
<dbReference type="GO" id="GO:0009055">
    <property type="term" value="F:electron transfer activity"/>
    <property type="evidence" value="ECO:0007669"/>
    <property type="project" value="InterPro"/>
</dbReference>
<evidence type="ECO:0000256" key="2">
    <source>
        <dbReference type="ARBA" id="ARBA00022723"/>
    </source>
</evidence>
<keyword evidence="1 4" id="KW-0349">Heme</keyword>
<accession>A0A7W4PB76</accession>
<evidence type="ECO:0000259" key="6">
    <source>
        <dbReference type="PROSITE" id="PS51007"/>
    </source>
</evidence>
<protein>
    <submittedName>
        <fullName evidence="7">Cytochrome c</fullName>
    </submittedName>
</protein>
<reference evidence="7 8" key="1">
    <citation type="submission" date="2020-04" db="EMBL/GenBank/DDBJ databases">
        <title>Description of novel Gluconacetobacter.</title>
        <authorList>
            <person name="Sombolestani A."/>
        </authorList>
    </citation>
    <scope>NUCLEOTIDE SEQUENCE [LARGE SCALE GENOMIC DNA]</scope>
    <source>
        <strain evidence="7 8">LMG 1382</strain>
    </source>
</reference>
<feature type="region of interest" description="Disordered" evidence="5">
    <location>
        <begin position="125"/>
        <end position="152"/>
    </location>
</feature>
<dbReference type="PANTHER" id="PTHR35008">
    <property type="entry name" value="BLL4482 PROTEIN-RELATED"/>
    <property type="match status" value="1"/>
</dbReference>
<evidence type="ECO:0000256" key="4">
    <source>
        <dbReference type="PROSITE-ProRule" id="PRU00433"/>
    </source>
</evidence>
<dbReference type="GO" id="GO:0020037">
    <property type="term" value="F:heme binding"/>
    <property type="evidence" value="ECO:0007669"/>
    <property type="project" value="InterPro"/>
</dbReference>
<name>A0A7W4PB76_GLULI</name>
<dbReference type="Proteomes" id="UP000562982">
    <property type="component" value="Unassembled WGS sequence"/>
</dbReference>
<keyword evidence="2 4" id="KW-0479">Metal-binding</keyword>
<feature type="domain" description="Cytochrome c" evidence="6">
    <location>
        <begin position="6"/>
        <end position="95"/>
    </location>
</feature>
<organism evidence="7 8">
    <name type="scientific">Gluconacetobacter liquefaciens</name>
    <name type="common">Acetobacter liquefaciens</name>
    <dbReference type="NCBI Taxonomy" id="89584"/>
    <lineage>
        <taxon>Bacteria</taxon>
        <taxon>Pseudomonadati</taxon>
        <taxon>Pseudomonadota</taxon>
        <taxon>Alphaproteobacteria</taxon>
        <taxon>Acetobacterales</taxon>
        <taxon>Acetobacteraceae</taxon>
        <taxon>Gluconacetobacter</taxon>
    </lineage>
</organism>
<evidence type="ECO:0000313" key="8">
    <source>
        <dbReference type="Proteomes" id="UP000562982"/>
    </source>
</evidence>
<evidence type="ECO:0000256" key="5">
    <source>
        <dbReference type="SAM" id="MobiDB-lite"/>
    </source>
</evidence>
<evidence type="ECO:0000256" key="3">
    <source>
        <dbReference type="ARBA" id="ARBA00023004"/>
    </source>
</evidence>
<dbReference type="InterPro" id="IPR036909">
    <property type="entry name" value="Cyt_c-like_dom_sf"/>
</dbReference>
<evidence type="ECO:0000256" key="1">
    <source>
        <dbReference type="ARBA" id="ARBA00022617"/>
    </source>
</evidence>
<dbReference type="Gene3D" id="1.10.760.10">
    <property type="entry name" value="Cytochrome c-like domain"/>
    <property type="match status" value="1"/>
</dbReference>
<dbReference type="PANTHER" id="PTHR35008:SF8">
    <property type="entry name" value="ALCOHOL DEHYDROGENASE CYTOCHROME C SUBUNIT"/>
    <property type="match status" value="1"/>
</dbReference>
<comment type="caution">
    <text evidence="7">The sequence shown here is derived from an EMBL/GenBank/DDBJ whole genome shotgun (WGS) entry which is preliminary data.</text>
</comment>
<dbReference type="RefSeq" id="WP_170143270.1">
    <property type="nucleotide sequence ID" value="NZ_BJMI01000023.1"/>
</dbReference>
<dbReference type="EMBL" id="JABEQI010000012">
    <property type="protein sequence ID" value="MBB2187887.1"/>
    <property type="molecule type" value="Genomic_DNA"/>
</dbReference>
<evidence type="ECO:0000313" key="7">
    <source>
        <dbReference type="EMBL" id="MBB2187887.1"/>
    </source>
</evidence>
<dbReference type="AlphaFoldDB" id="A0A7W4PB76"/>
<dbReference type="SUPFAM" id="SSF46626">
    <property type="entry name" value="Cytochrome c"/>
    <property type="match status" value="1"/>
</dbReference>
<gene>
    <name evidence="7" type="ORF">HLH32_16180</name>
</gene>